<reference evidence="12 13" key="1">
    <citation type="submission" date="2019-01" db="EMBL/GenBank/DDBJ databases">
        <title>Sequencing of cultivated peanut Arachis hypogaea provides insights into genome evolution and oil improvement.</title>
        <authorList>
            <person name="Chen X."/>
        </authorList>
    </citation>
    <scope>NUCLEOTIDE SEQUENCE [LARGE SCALE GENOMIC DNA]</scope>
    <source>
        <strain evidence="13">cv. Fuhuasheng</strain>
        <tissue evidence="12">Leaves</tissue>
    </source>
</reference>
<accession>A0A445APK0</accession>
<dbReference type="EMBL" id="SDMP01000011">
    <property type="protein sequence ID" value="RYR28367.1"/>
    <property type="molecule type" value="Genomic_DNA"/>
</dbReference>
<comment type="caution">
    <text evidence="12">The sequence shown here is derived from an EMBL/GenBank/DDBJ whole genome shotgun (WGS) entry which is preliminary data.</text>
</comment>
<evidence type="ECO:0000256" key="2">
    <source>
        <dbReference type="ARBA" id="ARBA00006375"/>
    </source>
</evidence>
<dbReference type="Proteomes" id="UP000289738">
    <property type="component" value="Chromosome B01"/>
</dbReference>
<organism evidence="12 13">
    <name type="scientific">Arachis hypogaea</name>
    <name type="common">Peanut</name>
    <dbReference type="NCBI Taxonomy" id="3818"/>
    <lineage>
        <taxon>Eukaryota</taxon>
        <taxon>Viridiplantae</taxon>
        <taxon>Streptophyta</taxon>
        <taxon>Embryophyta</taxon>
        <taxon>Tracheophyta</taxon>
        <taxon>Spermatophyta</taxon>
        <taxon>Magnoliopsida</taxon>
        <taxon>eudicotyledons</taxon>
        <taxon>Gunneridae</taxon>
        <taxon>Pentapetalae</taxon>
        <taxon>rosids</taxon>
        <taxon>fabids</taxon>
        <taxon>Fabales</taxon>
        <taxon>Fabaceae</taxon>
        <taxon>Papilionoideae</taxon>
        <taxon>50 kb inversion clade</taxon>
        <taxon>dalbergioids sensu lato</taxon>
        <taxon>Dalbergieae</taxon>
        <taxon>Pterocarpus clade</taxon>
        <taxon>Arachis</taxon>
    </lineage>
</organism>
<dbReference type="GO" id="GO:0006862">
    <property type="term" value="P:nucleotide transport"/>
    <property type="evidence" value="ECO:0007669"/>
    <property type="project" value="InterPro"/>
</dbReference>
<dbReference type="STRING" id="3818.A0A445APK0"/>
<dbReference type="InterPro" id="IPR023395">
    <property type="entry name" value="MCP_dom_sf"/>
</dbReference>
<evidence type="ECO:0000256" key="9">
    <source>
        <dbReference type="RuleBase" id="RU000488"/>
    </source>
</evidence>
<dbReference type="InterPro" id="IPR044712">
    <property type="entry name" value="SLC25A32-like"/>
</dbReference>
<dbReference type="AlphaFoldDB" id="A0A445APK0"/>
<dbReference type="InterPro" id="IPR018108">
    <property type="entry name" value="MCP_transmembrane"/>
</dbReference>
<dbReference type="GO" id="GO:0016020">
    <property type="term" value="C:membrane"/>
    <property type="evidence" value="ECO:0007669"/>
    <property type="project" value="UniProtKB-SubCell"/>
</dbReference>
<feature type="transmembrane region" description="Helical" evidence="11">
    <location>
        <begin position="147"/>
        <end position="168"/>
    </location>
</feature>
<evidence type="ECO:0000256" key="1">
    <source>
        <dbReference type="ARBA" id="ARBA00004141"/>
    </source>
</evidence>
<evidence type="ECO:0000256" key="11">
    <source>
        <dbReference type="SAM" id="Phobius"/>
    </source>
</evidence>
<comment type="subcellular location">
    <subcellularLocation>
        <location evidence="1">Membrane</location>
        <topology evidence="1">Multi-pass membrane protein</topology>
    </subcellularLocation>
</comment>
<dbReference type="Gene3D" id="1.50.40.10">
    <property type="entry name" value="Mitochondrial carrier domain"/>
    <property type="match status" value="2"/>
</dbReference>
<evidence type="ECO:0000256" key="10">
    <source>
        <dbReference type="SAM" id="MobiDB-lite"/>
    </source>
</evidence>
<keyword evidence="7 8" id="KW-0472">Membrane</keyword>
<evidence type="ECO:0000256" key="4">
    <source>
        <dbReference type="ARBA" id="ARBA00022692"/>
    </source>
</evidence>
<dbReference type="GO" id="GO:0055085">
    <property type="term" value="P:transmembrane transport"/>
    <property type="evidence" value="ECO:0007669"/>
    <property type="project" value="InterPro"/>
</dbReference>
<dbReference type="Pfam" id="PF00153">
    <property type="entry name" value="Mito_carr"/>
    <property type="match status" value="3"/>
</dbReference>
<keyword evidence="6 11" id="KW-1133">Transmembrane helix</keyword>
<evidence type="ECO:0000256" key="6">
    <source>
        <dbReference type="ARBA" id="ARBA00022989"/>
    </source>
</evidence>
<feature type="repeat" description="Solcar" evidence="8">
    <location>
        <begin position="85"/>
        <end position="175"/>
    </location>
</feature>
<comment type="similarity">
    <text evidence="2 9">Belongs to the mitochondrial carrier (TC 2.A.29) family.</text>
</comment>
<keyword evidence="3 9" id="KW-0813">Transport</keyword>
<feature type="compositionally biased region" description="Polar residues" evidence="10">
    <location>
        <begin position="54"/>
        <end position="64"/>
    </location>
</feature>
<evidence type="ECO:0008006" key="14">
    <source>
        <dbReference type="Google" id="ProtNLM"/>
    </source>
</evidence>
<evidence type="ECO:0000256" key="7">
    <source>
        <dbReference type="ARBA" id="ARBA00023136"/>
    </source>
</evidence>
<dbReference type="FunFam" id="1.50.40.10:FF:000090">
    <property type="entry name" value="Folate transporter 1, chloroplastic"/>
    <property type="match status" value="1"/>
</dbReference>
<dbReference type="SUPFAM" id="SSF103506">
    <property type="entry name" value="Mitochondrial carrier"/>
    <property type="match status" value="1"/>
</dbReference>
<feature type="repeat" description="Solcar" evidence="8">
    <location>
        <begin position="302"/>
        <end position="391"/>
    </location>
</feature>
<name>A0A445APK0_ARAHY</name>
<evidence type="ECO:0000256" key="8">
    <source>
        <dbReference type="PROSITE-ProRule" id="PRU00282"/>
    </source>
</evidence>
<gene>
    <name evidence="12" type="ORF">Ahy_B01g052477</name>
</gene>
<dbReference type="FunFam" id="1.50.40.10:FF:000073">
    <property type="entry name" value="folate transporter 1, chloroplastic isoform X1"/>
    <property type="match status" value="1"/>
</dbReference>
<proteinExistence type="inferred from homology"/>
<protein>
    <recommendedName>
        <fullName evidence="14">Folate transporter 1</fullName>
    </recommendedName>
</protein>
<evidence type="ECO:0000256" key="3">
    <source>
        <dbReference type="ARBA" id="ARBA00022448"/>
    </source>
</evidence>
<sequence length="399" mass="44456">MNTRTHPSPSLVCRSRRNTLRCQGFAASLPCILAASPPLSRTVCLADGSLSGRPRSSQEPSASQPPYRVTHNLPNMSATAPEARQWHWENAAAGGTAGFATVAVMHPLDVVRTRFQVNDGRVSHVPNYKNTVHAIFTIARSEGLRGLYAGFLPGVIGSTISWGLYFFFYDKAKQRYARNREDTLSPGLHLASAAEAGGLVCLCTNPVWLVKTRLQLQTPLHQTRPYYGIFDAFRTIMREEGFRALYRGIVPGLFLKAQLFLVLQQVSHGAVQFTAYEELRKVIVDIKHRGSKRHCQNPDDLLNSADYAVLGATSKIAAILLTYPFQVMRSRLQQRPSADGVPRYVDSWHVVKETARYEGVRGFYRGITPSLLKNVPASSVTFIVYENVLKLLKLARRND</sequence>
<dbReference type="PANTHER" id="PTHR45683">
    <property type="entry name" value="MITOCHONDRIAL NICOTINAMIDE ADENINE DINUCLEOTIDE TRANSPORTER 1-RELATED-RELATED"/>
    <property type="match status" value="1"/>
</dbReference>
<keyword evidence="5" id="KW-0677">Repeat</keyword>
<keyword evidence="4 8" id="KW-0812">Transmembrane</keyword>
<dbReference type="PROSITE" id="PS50920">
    <property type="entry name" value="SOLCAR"/>
    <property type="match status" value="3"/>
</dbReference>
<evidence type="ECO:0000256" key="5">
    <source>
        <dbReference type="ARBA" id="ARBA00022737"/>
    </source>
</evidence>
<keyword evidence="13" id="KW-1185">Reference proteome</keyword>
<feature type="repeat" description="Solcar" evidence="8">
    <location>
        <begin position="184"/>
        <end position="282"/>
    </location>
</feature>
<evidence type="ECO:0000313" key="13">
    <source>
        <dbReference type="Proteomes" id="UP000289738"/>
    </source>
</evidence>
<evidence type="ECO:0000313" key="12">
    <source>
        <dbReference type="EMBL" id="RYR28367.1"/>
    </source>
</evidence>
<feature type="region of interest" description="Disordered" evidence="10">
    <location>
        <begin position="50"/>
        <end position="73"/>
    </location>
</feature>